<gene>
    <name evidence="12" type="primary">LOC111355162</name>
</gene>
<dbReference type="AlphaFoldDB" id="A0A9J7E9K9"/>
<keyword evidence="11" id="KW-1185">Reference proteome</keyword>
<dbReference type="Proteomes" id="UP000301870">
    <property type="component" value="Chromosome 20"/>
</dbReference>
<dbReference type="GO" id="GO:0003964">
    <property type="term" value="F:RNA-directed DNA polymerase activity"/>
    <property type="evidence" value="ECO:0007669"/>
    <property type="project" value="UniProtKB-KW"/>
</dbReference>
<dbReference type="PANTHER" id="PTHR37984:SF5">
    <property type="entry name" value="PROTEIN NYNRIN-LIKE"/>
    <property type="match status" value="1"/>
</dbReference>
<keyword evidence="2" id="KW-0808">Transferase</keyword>
<dbReference type="PANTHER" id="PTHR37984">
    <property type="entry name" value="PROTEIN CBG26694"/>
    <property type="match status" value="1"/>
</dbReference>
<dbReference type="GO" id="GO:0016787">
    <property type="term" value="F:hydrolase activity"/>
    <property type="evidence" value="ECO:0007669"/>
    <property type="project" value="UniProtKB-KW"/>
</dbReference>
<dbReference type="RefSeq" id="XP_022824691.1">
    <property type="nucleotide sequence ID" value="XM_022968923.1"/>
</dbReference>
<keyword evidence="5" id="KW-0255">Endonuclease</keyword>
<dbReference type="InterPro" id="IPR041588">
    <property type="entry name" value="Integrase_H2C2"/>
</dbReference>
<feature type="compositionally biased region" description="Polar residues" evidence="8">
    <location>
        <begin position="882"/>
        <end position="892"/>
    </location>
</feature>
<dbReference type="InterPro" id="IPR036397">
    <property type="entry name" value="RNaseH_sf"/>
</dbReference>
<protein>
    <recommendedName>
        <fullName evidence="1">RNA-directed DNA polymerase</fullName>
        <ecNumber evidence="1">2.7.7.49</ecNumber>
    </recommendedName>
</protein>
<dbReference type="FunFam" id="3.30.70.270:FF:000020">
    <property type="entry name" value="Transposon Tf2-6 polyprotein-like Protein"/>
    <property type="match status" value="1"/>
</dbReference>
<dbReference type="Pfam" id="PF17921">
    <property type="entry name" value="Integrase_H2C2"/>
    <property type="match status" value="1"/>
</dbReference>
<dbReference type="FunFam" id="3.30.420.10:FF:000063">
    <property type="entry name" value="Retrovirus-related Pol polyprotein from transposon 297-like Protein"/>
    <property type="match status" value="1"/>
</dbReference>
<dbReference type="SUPFAM" id="SSF53098">
    <property type="entry name" value="Ribonuclease H-like"/>
    <property type="match status" value="1"/>
</dbReference>
<dbReference type="Pfam" id="PF17917">
    <property type="entry name" value="RT_RNaseH"/>
    <property type="match status" value="1"/>
</dbReference>
<evidence type="ECO:0000256" key="2">
    <source>
        <dbReference type="ARBA" id="ARBA00022679"/>
    </source>
</evidence>
<evidence type="ECO:0000313" key="11">
    <source>
        <dbReference type="Proteomes" id="UP000301870"/>
    </source>
</evidence>
<dbReference type="InterPro" id="IPR001584">
    <property type="entry name" value="Integrase_cat-core"/>
</dbReference>
<dbReference type="InterPro" id="IPR041373">
    <property type="entry name" value="RT_RNaseH"/>
</dbReference>
<dbReference type="CDD" id="cd09274">
    <property type="entry name" value="RNase_HI_RT_Ty3"/>
    <property type="match status" value="1"/>
</dbReference>
<keyword evidence="3" id="KW-0548">Nucleotidyltransferase</keyword>
<feature type="domain" description="Reverse transcriptase" evidence="9">
    <location>
        <begin position="1"/>
        <end position="181"/>
    </location>
</feature>
<evidence type="ECO:0000256" key="5">
    <source>
        <dbReference type="ARBA" id="ARBA00022759"/>
    </source>
</evidence>
<keyword evidence="7" id="KW-0695">RNA-directed DNA polymerase</keyword>
<evidence type="ECO:0000259" key="10">
    <source>
        <dbReference type="PROSITE" id="PS50994"/>
    </source>
</evidence>
<dbReference type="OrthoDB" id="10058156at2759"/>
<dbReference type="FunFam" id="1.10.340.70:FF:000003">
    <property type="entry name" value="Protein CBG25708"/>
    <property type="match status" value="1"/>
</dbReference>
<dbReference type="EC" id="2.7.7.49" evidence="1"/>
<sequence length="912" mass="103320">MLRAGVVEPVDRSDWATPLVIARKADGGIRLCADYKVTLNKALLVDRYPVPKVEDLFSGLSGNRYFTKLDLSQAYNQLVLNETSRNYTVINTHRGLFKYNRLVYGLASSPGIFQKIMINLFKNVPDVVVFYDDILIKSKSWNSHLKSIEQVFSILETNGLKIKKEKCEFMAPQVKYLGFIIDNKGVRVNPEKLKPILGMPHPTNISELKSFLGMVNFYGKFVKNLSTHINPLYDLLKKGKHWRWTMSHTKCFNKIKKLLCGAEVLTHFDMSLESIVTCDASSRGLGAVLAQRAPFGGGGERVVAYASRALTSAEQHYSQIHKEALAIVFAMDKFHQYLFGRKFTLRTDHKPLVTIFGPQAGIPNTAASRLQRWAIKLSAYDFNIEYIRTDKNTADVLSRLISEHKEGASKEELDTPEQTYLHFASEALLLESQILKKETASDIILSRVVRYINDGWPNDVEMRELKPYNNRKHELYMELGCVMWGHRVVIPNSCRDKVIAELHEAHMGIVKTKALARSYVWWPGIDEAVETACRACNVCAAVADAPPAHAPRAWPWPNRPWTRIHIDFLGPIAGQTFLIVVDAHSKWIEAIKMNSTTATAVIKELREMWARFGLPKQVVSDNGPPFFSNEFRQFLSSNGIEQIFSAPYHPASNGAAENAVKICKRNIKKAIKSRRDIHTSLCRFLLAYRNTPHYTTGESPAKMCIGRNLRMRLDCLKPDQEKLVKARQKQAETSAEGAIRQFAAGEKVWFRDYRGVDKWTAGTIKERTGSTDYKVRSITGTEEHRHIDQLKRRVSNDVTKIVNLTRNNNNNRTSHPVREPPLKRFRPSLMFPVNNDNQSDAPVNRPSEAVTEGASPNLTDDTVLTAIPPTPSVPNVQEMDNHGSNNNVTNESRGVRRVCKPVRRYGIDDCYK</sequence>
<dbReference type="InterPro" id="IPR000477">
    <property type="entry name" value="RT_dom"/>
</dbReference>
<dbReference type="GO" id="GO:0042575">
    <property type="term" value="C:DNA polymerase complex"/>
    <property type="evidence" value="ECO:0007669"/>
    <property type="project" value="UniProtKB-ARBA"/>
</dbReference>
<keyword evidence="6" id="KW-0378">Hydrolase</keyword>
<keyword evidence="4" id="KW-0540">Nuclease</keyword>
<evidence type="ECO:0000259" key="9">
    <source>
        <dbReference type="PROSITE" id="PS50878"/>
    </source>
</evidence>
<proteinExistence type="predicted"/>
<dbReference type="Pfam" id="PF00078">
    <property type="entry name" value="RVT_1"/>
    <property type="match status" value="1"/>
</dbReference>
<dbReference type="Gene3D" id="3.30.420.10">
    <property type="entry name" value="Ribonuclease H-like superfamily/Ribonuclease H"/>
    <property type="match status" value="1"/>
</dbReference>
<organism evidence="11 12">
    <name type="scientific">Spodoptera litura</name>
    <name type="common">Asian cotton leafworm</name>
    <dbReference type="NCBI Taxonomy" id="69820"/>
    <lineage>
        <taxon>Eukaryota</taxon>
        <taxon>Metazoa</taxon>
        <taxon>Ecdysozoa</taxon>
        <taxon>Arthropoda</taxon>
        <taxon>Hexapoda</taxon>
        <taxon>Insecta</taxon>
        <taxon>Pterygota</taxon>
        <taxon>Neoptera</taxon>
        <taxon>Endopterygota</taxon>
        <taxon>Lepidoptera</taxon>
        <taxon>Glossata</taxon>
        <taxon>Ditrysia</taxon>
        <taxon>Noctuoidea</taxon>
        <taxon>Noctuidae</taxon>
        <taxon>Amphipyrinae</taxon>
        <taxon>Spodoptera</taxon>
    </lineage>
</organism>
<dbReference type="InterPro" id="IPR043502">
    <property type="entry name" value="DNA/RNA_pol_sf"/>
</dbReference>
<dbReference type="Gene3D" id="1.10.340.70">
    <property type="match status" value="1"/>
</dbReference>
<accession>A0A9J7E9K9</accession>
<evidence type="ECO:0000256" key="3">
    <source>
        <dbReference type="ARBA" id="ARBA00022695"/>
    </source>
</evidence>
<evidence type="ECO:0000256" key="7">
    <source>
        <dbReference type="ARBA" id="ARBA00022918"/>
    </source>
</evidence>
<reference evidence="12" key="1">
    <citation type="submission" date="2025-08" db="UniProtKB">
        <authorList>
            <consortium name="RefSeq"/>
        </authorList>
    </citation>
    <scope>IDENTIFICATION</scope>
    <source>
        <strain evidence="12">Ishihara</strain>
        <tissue evidence="12">Whole body</tissue>
    </source>
</reference>
<dbReference type="KEGG" id="sliu:111355162"/>
<dbReference type="GO" id="GO:0003676">
    <property type="term" value="F:nucleic acid binding"/>
    <property type="evidence" value="ECO:0007669"/>
    <property type="project" value="InterPro"/>
</dbReference>
<dbReference type="FunFam" id="3.10.20.370:FF:000001">
    <property type="entry name" value="Retrovirus-related Pol polyprotein from transposon 17.6-like protein"/>
    <property type="match status" value="1"/>
</dbReference>
<dbReference type="GeneID" id="111355162"/>
<dbReference type="Pfam" id="PF00665">
    <property type="entry name" value="rve"/>
    <property type="match status" value="1"/>
</dbReference>
<feature type="domain" description="Integrase catalytic" evidence="10">
    <location>
        <begin position="556"/>
        <end position="708"/>
    </location>
</feature>
<dbReference type="Gene3D" id="3.10.10.10">
    <property type="entry name" value="HIV Type 1 Reverse Transcriptase, subunit A, domain 1"/>
    <property type="match status" value="1"/>
</dbReference>
<name>A0A9J7E9K9_SPOLT</name>
<dbReference type="InterPro" id="IPR012337">
    <property type="entry name" value="RNaseH-like_sf"/>
</dbReference>
<dbReference type="PROSITE" id="PS50994">
    <property type="entry name" value="INTEGRASE"/>
    <property type="match status" value="1"/>
</dbReference>
<dbReference type="CDD" id="cd01647">
    <property type="entry name" value="RT_LTR"/>
    <property type="match status" value="1"/>
</dbReference>
<dbReference type="InterPro" id="IPR043128">
    <property type="entry name" value="Rev_trsase/Diguanyl_cyclase"/>
</dbReference>
<dbReference type="Gene3D" id="3.30.70.270">
    <property type="match status" value="2"/>
</dbReference>
<evidence type="ECO:0000313" key="12">
    <source>
        <dbReference type="RefSeq" id="XP_022824691.1"/>
    </source>
</evidence>
<dbReference type="InterPro" id="IPR050951">
    <property type="entry name" value="Retrovirus_Pol_polyprotein"/>
</dbReference>
<dbReference type="GO" id="GO:0015074">
    <property type="term" value="P:DNA integration"/>
    <property type="evidence" value="ECO:0007669"/>
    <property type="project" value="InterPro"/>
</dbReference>
<evidence type="ECO:0000256" key="8">
    <source>
        <dbReference type="SAM" id="MobiDB-lite"/>
    </source>
</evidence>
<evidence type="ECO:0000256" key="6">
    <source>
        <dbReference type="ARBA" id="ARBA00022801"/>
    </source>
</evidence>
<dbReference type="SUPFAM" id="SSF56672">
    <property type="entry name" value="DNA/RNA polymerases"/>
    <property type="match status" value="1"/>
</dbReference>
<dbReference type="GO" id="GO:0004519">
    <property type="term" value="F:endonuclease activity"/>
    <property type="evidence" value="ECO:0007669"/>
    <property type="project" value="UniProtKB-KW"/>
</dbReference>
<dbReference type="PROSITE" id="PS50878">
    <property type="entry name" value="RT_POL"/>
    <property type="match status" value="1"/>
</dbReference>
<feature type="region of interest" description="Disordered" evidence="8">
    <location>
        <begin position="833"/>
        <end position="895"/>
    </location>
</feature>
<evidence type="ECO:0000256" key="1">
    <source>
        <dbReference type="ARBA" id="ARBA00012493"/>
    </source>
</evidence>
<evidence type="ECO:0000256" key="4">
    <source>
        <dbReference type="ARBA" id="ARBA00022722"/>
    </source>
</evidence>